<dbReference type="AlphaFoldDB" id="A3HS18"/>
<dbReference type="RefSeq" id="WP_008200363.1">
    <property type="nucleotide sequence ID" value="NZ_CM001023.1"/>
</dbReference>
<evidence type="ECO:0000313" key="1">
    <source>
        <dbReference type="EMBL" id="EAZ82636.1"/>
    </source>
</evidence>
<reference evidence="1 2" key="1">
    <citation type="journal article" date="2011" name="J. Bacteriol.">
        <title>Complete genome sequence of Algoriphagus sp. PR1, bacterial prey of a colony-forming choanoflagellate.</title>
        <authorList>
            <person name="Alegado R.A."/>
            <person name="Ferriera S."/>
            <person name="Nusbaum C."/>
            <person name="Young S.K."/>
            <person name="Zeng Q."/>
            <person name="Imamovic A."/>
            <person name="Fairclough S.R."/>
            <person name="King N."/>
        </authorList>
    </citation>
    <scope>NUCLEOTIDE SEQUENCE [LARGE SCALE GENOMIC DNA]</scope>
    <source>
        <strain evidence="1 2">PR1</strain>
    </source>
</reference>
<proteinExistence type="predicted"/>
<dbReference type="EMBL" id="AAXU02000001">
    <property type="protein sequence ID" value="EAZ82636.1"/>
    <property type="molecule type" value="Genomic_DNA"/>
</dbReference>
<protein>
    <recommendedName>
        <fullName evidence="3">Lipoprotein</fullName>
    </recommendedName>
</protein>
<evidence type="ECO:0008006" key="3">
    <source>
        <dbReference type="Google" id="ProtNLM"/>
    </source>
</evidence>
<dbReference type="PROSITE" id="PS51257">
    <property type="entry name" value="PROKAR_LIPOPROTEIN"/>
    <property type="match status" value="1"/>
</dbReference>
<accession>A3HS18</accession>
<name>A3HS18_9BACT</name>
<organism evidence="1 2">
    <name type="scientific">Algoriphagus machipongonensis</name>
    <dbReference type="NCBI Taxonomy" id="388413"/>
    <lineage>
        <taxon>Bacteria</taxon>
        <taxon>Pseudomonadati</taxon>
        <taxon>Bacteroidota</taxon>
        <taxon>Cytophagia</taxon>
        <taxon>Cytophagales</taxon>
        <taxon>Cyclobacteriaceae</taxon>
        <taxon>Algoriphagus</taxon>
    </lineage>
</organism>
<dbReference type="OrthoDB" id="826963at2"/>
<gene>
    <name evidence="1" type="ORF">ALPR1_10485</name>
</gene>
<dbReference type="STRING" id="388413.ALPR1_10485"/>
<dbReference type="HOGENOM" id="CLU_2342295_0_0_10"/>
<comment type="caution">
    <text evidence="1">The sequence shown here is derived from an EMBL/GenBank/DDBJ whole genome shotgun (WGS) entry which is preliminary data.</text>
</comment>
<evidence type="ECO:0000313" key="2">
    <source>
        <dbReference type="Proteomes" id="UP000003919"/>
    </source>
</evidence>
<keyword evidence="2" id="KW-1185">Reference proteome</keyword>
<dbReference type="Proteomes" id="UP000003919">
    <property type="component" value="Unassembled WGS sequence"/>
</dbReference>
<sequence length="99" mass="11449">MKHVLSSLFIISLFFSISSCQDKDDQEADFRKIREIAFKHLNASEQETIVGDWRDAFVRINASGNYEVYFSTTQDMVLGPIVLEIDSETKKVIKVYPRK</sequence>